<dbReference type="GO" id="GO:0045893">
    <property type="term" value="P:positive regulation of DNA-templated transcription"/>
    <property type="evidence" value="ECO:0007669"/>
    <property type="project" value="InterPro"/>
</dbReference>
<name>A0A6J1W7V9_9SAUR</name>
<evidence type="ECO:0000259" key="8">
    <source>
        <dbReference type="PROSITE" id="PS50252"/>
    </source>
</evidence>
<dbReference type="GO" id="GO:0000978">
    <property type="term" value="F:RNA polymerase II cis-regulatory region sequence-specific DNA binding"/>
    <property type="evidence" value="ECO:0007669"/>
    <property type="project" value="InterPro"/>
</dbReference>
<keyword evidence="4 7" id="KW-0238">DNA-binding</keyword>
<dbReference type="GeneID" id="113430272"/>
<evidence type="ECO:0000313" key="9">
    <source>
        <dbReference type="Proteomes" id="UP000504612"/>
    </source>
</evidence>
<keyword evidence="2" id="KW-0217">Developmental protein</keyword>
<sequence length="188" mass="21361">MALQWLDMLELEQPPPTLWKKTWQALRGRGAECGVVQGSSRLELPLDLAASLGFWAQPAPLEASSTPPHSSVAVTLEEPDLWAKFHHAGTEMIITKTGRRMFPQFKIKVTGLIPYAKYLMLVDFVPTDNFRYKWNKDQWEIAGKAKPQPPCRTYIHPDSPALGSHWMKEPLSFQKIKLTNNTLDQQGH</sequence>
<dbReference type="Gene3D" id="2.60.40.820">
    <property type="entry name" value="Transcription factor, T-box"/>
    <property type="match status" value="1"/>
</dbReference>
<dbReference type="InterPro" id="IPR018186">
    <property type="entry name" value="TF_T-box_CS"/>
</dbReference>
<evidence type="ECO:0000313" key="10">
    <source>
        <dbReference type="RefSeq" id="XP_026548514.1"/>
    </source>
</evidence>
<organism evidence="9 10">
    <name type="scientific">Notechis scutatus</name>
    <name type="common">mainland tiger snake</name>
    <dbReference type="NCBI Taxonomy" id="8663"/>
    <lineage>
        <taxon>Eukaryota</taxon>
        <taxon>Metazoa</taxon>
        <taxon>Chordata</taxon>
        <taxon>Craniata</taxon>
        <taxon>Vertebrata</taxon>
        <taxon>Euteleostomi</taxon>
        <taxon>Lepidosauria</taxon>
        <taxon>Squamata</taxon>
        <taxon>Bifurcata</taxon>
        <taxon>Unidentata</taxon>
        <taxon>Episquamata</taxon>
        <taxon>Toxicofera</taxon>
        <taxon>Serpentes</taxon>
        <taxon>Colubroidea</taxon>
        <taxon>Elapidae</taxon>
        <taxon>Hydrophiinae</taxon>
        <taxon>Notechis</taxon>
    </lineage>
</organism>
<dbReference type="SUPFAM" id="SSF49417">
    <property type="entry name" value="p53-like transcription factors"/>
    <property type="match status" value="1"/>
</dbReference>
<dbReference type="GO" id="GO:0001708">
    <property type="term" value="P:cell fate specification"/>
    <property type="evidence" value="ECO:0007669"/>
    <property type="project" value="TreeGrafter"/>
</dbReference>
<gene>
    <name evidence="10" type="primary">LOC113430272</name>
</gene>
<dbReference type="InterPro" id="IPR036960">
    <property type="entry name" value="T-box_sf"/>
</dbReference>
<dbReference type="AlphaFoldDB" id="A0A6J1W7V9"/>
<keyword evidence="5" id="KW-0804">Transcription</keyword>
<dbReference type="Proteomes" id="UP000504612">
    <property type="component" value="Unplaced"/>
</dbReference>
<feature type="domain" description="T-box" evidence="8">
    <location>
        <begin position="76"/>
        <end position="188"/>
    </location>
</feature>
<evidence type="ECO:0000256" key="3">
    <source>
        <dbReference type="ARBA" id="ARBA00023015"/>
    </source>
</evidence>
<evidence type="ECO:0000256" key="7">
    <source>
        <dbReference type="PROSITE-ProRule" id="PRU00201"/>
    </source>
</evidence>
<dbReference type="PROSITE" id="PS50252">
    <property type="entry name" value="TBOX_3"/>
    <property type="match status" value="1"/>
</dbReference>
<comment type="caution">
    <text evidence="7">Lacks conserved residue(s) required for the propagation of feature annotation.</text>
</comment>
<dbReference type="GO" id="GO:0005634">
    <property type="term" value="C:nucleus"/>
    <property type="evidence" value="ECO:0007669"/>
    <property type="project" value="UniProtKB-SubCell"/>
</dbReference>
<comment type="subcellular location">
    <subcellularLocation>
        <location evidence="1 7">Nucleus</location>
    </subcellularLocation>
</comment>
<reference evidence="10" key="1">
    <citation type="submission" date="2025-08" db="UniProtKB">
        <authorList>
            <consortium name="RefSeq"/>
        </authorList>
    </citation>
    <scope>IDENTIFICATION</scope>
</reference>
<dbReference type="PRINTS" id="PR00937">
    <property type="entry name" value="TBOX"/>
</dbReference>
<dbReference type="PANTHER" id="PTHR11267:SF200">
    <property type="entry name" value="MGA, MAX DIMERIZATION PROTEIN"/>
    <property type="match status" value="1"/>
</dbReference>
<dbReference type="InterPro" id="IPR001699">
    <property type="entry name" value="TF_T-box"/>
</dbReference>
<dbReference type="GO" id="GO:0000785">
    <property type="term" value="C:chromatin"/>
    <property type="evidence" value="ECO:0007669"/>
    <property type="project" value="TreeGrafter"/>
</dbReference>
<dbReference type="InterPro" id="IPR046360">
    <property type="entry name" value="T-box_DNA-bd"/>
</dbReference>
<dbReference type="InterPro" id="IPR008967">
    <property type="entry name" value="p53-like_TF_DNA-bd_sf"/>
</dbReference>
<dbReference type="Pfam" id="PF00907">
    <property type="entry name" value="T-box"/>
    <property type="match status" value="1"/>
</dbReference>
<dbReference type="PROSITE" id="PS01283">
    <property type="entry name" value="TBOX_1"/>
    <property type="match status" value="1"/>
</dbReference>
<feature type="non-terminal residue" evidence="10">
    <location>
        <position position="188"/>
    </location>
</feature>
<proteinExistence type="predicted"/>
<evidence type="ECO:0000256" key="1">
    <source>
        <dbReference type="ARBA" id="ARBA00004123"/>
    </source>
</evidence>
<protein>
    <submittedName>
        <fullName evidence="10">T-box-containing protein TBX6L-like</fullName>
    </submittedName>
</protein>
<keyword evidence="6 7" id="KW-0539">Nucleus</keyword>
<dbReference type="GO" id="GO:0000981">
    <property type="term" value="F:DNA-binding transcription factor activity, RNA polymerase II-specific"/>
    <property type="evidence" value="ECO:0007669"/>
    <property type="project" value="TreeGrafter"/>
</dbReference>
<dbReference type="KEGG" id="nss:113430272"/>
<evidence type="ECO:0000256" key="5">
    <source>
        <dbReference type="ARBA" id="ARBA00023163"/>
    </source>
</evidence>
<dbReference type="PANTHER" id="PTHR11267">
    <property type="entry name" value="T-BOX PROTEIN-RELATED"/>
    <property type="match status" value="1"/>
</dbReference>
<dbReference type="SMART" id="SM00425">
    <property type="entry name" value="TBOX"/>
    <property type="match status" value="1"/>
</dbReference>
<accession>A0A6J1W7V9</accession>
<keyword evidence="3" id="KW-0805">Transcription regulation</keyword>
<evidence type="ECO:0000256" key="6">
    <source>
        <dbReference type="ARBA" id="ARBA00023242"/>
    </source>
</evidence>
<evidence type="ECO:0000256" key="2">
    <source>
        <dbReference type="ARBA" id="ARBA00022473"/>
    </source>
</evidence>
<keyword evidence="9" id="KW-1185">Reference proteome</keyword>
<dbReference type="RefSeq" id="XP_026548514.1">
    <property type="nucleotide sequence ID" value="XM_026692729.1"/>
</dbReference>
<evidence type="ECO:0000256" key="4">
    <source>
        <dbReference type="ARBA" id="ARBA00023125"/>
    </source>
</evidence>